<dbReference type="Proteomes" id="UP001224122">
    <property type="component" value="Unassembled WGS sequence"/>
</dbReference>
<proteinExistence type="predicted"/>
<dbReference type="RefSeq" id="WP_307412334.1">
    <property type="nucleotide sequence ID" value="NZ_JAUSTW010000008.1"/>
</dbReference>
<evidence type="ECO:0000313" key="3">
    <source>
        <dbReference type="EMBL" id="MDQ0201212.1"/>
    </source>
</evidence>
<accession>A0ABT9Y064</accession>
<evidence type="ECO:0000256" key="2">
    <source>
        <dbReference type="SAM" id="SignalP"/>
    </source>
</evidence>
<evidence type="ECO:0000256" key="1">
    <source>
        <dbReference type="SAM" id="Phobius"/>
    </source>
</evidence>
<protein>
    <submittedName>
        <fullName evidence="3">Uncharacterized protein</fullName>
    </submittedName>
</protein>
<keyword evidence="1" id="KW-1133">Transmembrane helix</keyword>
<sequence>MKKLIMVLLIMFAFVLPSFAEAKGFSGGHSSSFSSHSYSTPSSGTYHSGYKSPSSNVKGFTSNSQAHTSYNQQPSRTKSFWTHAAAFGAGTFLGSMFHPFGGHYYGPNGYNGANGFSFFGLLVDVLVIVIIIRVIKAIFTRRRY</sequence>
<keyword evidence="2" id="KW-0732">Signal</keyword>
<keyword evidence="4" id="KW-1185">Reference proteome</keyword>
<comment type="caution">
    <text evidence="3">The sequence shown here is derived from an EMBL/GenBank/DDBJ whole genome shotgun (WGS) entry which is preliminary data.</text>
</comment>
<organism evidence="3 4">
    <name type="scientific">Neobacillus ginsengisoli</name>
    <dbReference type="NCBI Taxonomy" id="904295"/>
    <lineage>
        <taxon>Bacteria</taxon>
        <taxon>Bacillati</taxon>
        <taxon>Bacillota</taxon>
        <taxon>Bacilli</taxon>
        <taxon>Bacillales</taxon>
        <taxon>Bacillaceae</taxon>
        <taxon>Neobacillus</taxon>
    </lineage>
</organism>
<feature type="transmembrane region" description="Helical" evidence="1">
    <location>
        <begin position="116"/>
        <end position="135"/>
    </location>
</feature>
<keyword evidence="1" id="KW-0812">Transmembrane</keyword>
<evidence type="ECO:0000313" key="4">
    <source>
        <dbReference type="Proteomes" id="UP001224122"/>
    </source>
</evidence>
<dbReference type="EMBL" id="JAUSTW010000008">
    <property type="protein sequence ID" value="MDQ0201212.1"/>
    <property type="molecule type" value="Genomic_DNA"/>
</dbReference>
<reference evidence="3 4" key="1">
    <citation type="submission" date="2023-07" db="EMBL/GenBank/DDBJ databases">
        <title>Genomic Encyclopedia of Type Strains, Phase IV (KMG-IV): sequencing the most valuable type-strain genomes for metagenomic binning, comparative biology and taxonomic classification.</title>
        <authorList>
            <person name="Goeker M."/>
        </authorList>
    </citation>
    <scope>NUCLEOTIDE SEQUENCE [LARGE SCALE GENOMIC DNA]</scope>
    <source>
        <strain evidence="3 4">DSM 27594</strain>
    </source>
</reference>
<feature type="signal peptide" evidence="2">
    <location>
        <begin position="1"/>
        <end position="22"/>
    </location>
</feature>
<name>A0ABT9Y064_9BACI</name>
<gene>
    <name evidence="3" type="ORF">J2S10_004418</name>
</gene>
<feature type="chain" id="PRO_5046745175" evidence="2">
    <location>
        <begin position="23"/>
        <end position="144"/>
    </location>
</feature>
<keyword evidence="1" id="KW-0472">Membrane</keyword>